<comment type="caution">
    <text evidence="1">The sequence shown here is derived from an EMBL/GenBank/DDBJ whole genome shotgun (WGS) entry which is preliminary data.</text>
</comment>
<accession>A0A4R2F6H9</accession>
<evidence type="ECO:0000313" key="2">
    <source>
        <dbReference type="Proteomes" id="UP000294832"/>
    </source>
</evidence>
<keyword evidence="2" id="KW-1185">Reference proteome</keyword>
<name>A0A4R2F6H9_9GAMM</name>
<reference evidence="1 2" key="1">
    <citation type="submission" date="2019-03" db="EMBL/GenBank/DDBJ databases">
        <title>Freshwater and sediment microbial communities from various areas in North America, analyzing microbe dynamics in response to fracking.</title>
        <authorList>
            <person name="Lamendella R."/>
        </authorList>
    </citation>
    <scope>NUCLEOTIDE SEQUENCE [LARGE SCALE GENOMIC DNA]</scope>
    <source>
        <strain evidence="1 2">74A</strain>
    </source>
</reference>
<proteinExistence type="predicted"/>
<sequence length="30" mass="3598">MSLFDHLKLIEDPRSYINLEHNLVDIIFLV</sequence>
<organism evidence="1 2">
    <name type="scientific">Shewanella fodinae</name>
    <dbReference type="NCBI Taxonomy" id="552357"/>
    <lineage>
        <taxon>Bacteria</taxon>
        <taxon>Pseudomonadati</taxon>
        <taxon>Pseudomonadota</taxon>
        <taxon>Gammaproteobacteria</taxon>
        <taxon>Alteromonadales</taxon>
        <taxon>Shewanellaceae</taxon>
        <taxon>Shewanella</taxon>
    </lineage>
</organism>
<dbReference type="AlphaFoldDB" id="A0A4R2F6H9"/>
<dbReference type="Proteomes" id="UP000294832">
    <property type="component" value="Unassembled WGS sequence"/>
</dbReference>
<protein>
    <submittedName>
        <fullName evidence="1">Uncharacterized protein</fullName>
    </submittedName>
</protein>
<gene>
    <name evidence="1" type="ORF">EDC91_13339</name>
</gene>
<evidence type="ECO:0000313" key="1">
    <source>
        <dbReference type="EMBL" id="TCN79532.1"/>
    </source>
</evidence>
<dbReference type="EMBL" id="SLWF01000033">
    <property type="protein sequence ID" value="TCN79532.1"/>
    <property type="molecule type" value="Genomic_DNA"/>
</dbReference>
<feature type="non-terminal residue" evidence="1">
    <location>
        <position position="30"/>
    </location>
</feature>